<keyword evidence="1" id="KW-0472">Membrane</keyword>
<dbReference type="Proteomes" id="UP000316882">
    <property type="component" value="Unassembled WGS sequence"/>
</dbReference>
<reference evidence="2 3" key="1">
    <citation type="submission" date="2019-06" db="EMBL/GenBank/DDBJ databases">
        <title>Whole genome shotgun sequence of Brevibacillus parabrevis NBRC 12334.</title>
        <authorList>
            <person name="Hosoyama A."/>
            <person name="Uohara A."/>
            <person name="Ohji S."/>
            <person name="Ichikawa N."/>
        </authorList>
    </citation>
    <scope>NUCLEOTIDE SEQUENCE [LARGE SCALE GENOMIC DNA]</scope>
    <source>
        <strain evidence="2 3">NBRC 12334</strain>
    </source>
</reference>
<dbReference type="AlphaFoldDB" id="A0A4Y3PW09"/>
<evidence type="ECO:0000313" key="2">
    <source>
        <dbReference type="EMBL" id="GEB35519.1"/>
    </source>
</evidence>
<comment type="caution">
    <text evidence="2">The sequence shown here is derived from an EMBL/GenBank/DDBJ whole genome shotgun (WGS) entry which is preliminary data.</text>
</comment>
<evidence type="ECO:0000256" key="1">
    <source>
        <dbReference type="SAM" id="Phobius"/>
    </source>
</evidence>
<protein>
    <submittedName>
        <fullName evidence="2">Uncharacterized protein</fullName>
    </submittedName>
</protein>
<dbReference type="EMBL" id="BJMH01000044">
    <property type="protein sequence ID" value="GEB35519.1"/>
    <property type="molecule type" value="Genomic_DNA"/>
</dbReference>
<gene>
    <name evidence="2" type="ORF">BPA01_50990</name>
</gene>
<keyword evidence="1" id="KW-0812">Transmembrane</keyword>
<keyword evidence="3" id="KW-1185">Reference proteome</keyword>
<evidence type="ECO:0000313" key="3">
    <source>
        <dbReference type="Proteomes" id="UP000316882"/>
    </source>
</evidence>
<dbReference type="STRING" id="54914.AV540_13565"/>
<accession>A0A4Y3PW09</accession>
<organism evidence="2 3">
    <name type="scientific">Brevibacillus parabrevis</name>
    <dbReference type="NCBI Taxonomy" id="54914"/>
    <lineage>
        <taxon>Bacteria</taxon>
        <taxon>Bacillati</taxon>
        <taxon>Bacillota</taxon>
        <taxon>Bacilli</taxon>
        <taxon>Bacillales</taxon>
        <taxon>Paenibacillaceae</taxon>
        <taxon>Brevibacillus</taxon>
    </lineage>
</organism>
<feature type="transmembrane region" description="Helical" evidence="1">
    <location>
        <begin position="41"/>
        <end position="62"/>
    </location>
</feature>
<name>A0A4Y3PW09_BREPA</name>
<feature type="transmembrane region" description="Helical" evidence="1">
    <location>
        <begin position="6"/>
        <end position="29"/>
    </location>
</feature>
<keyword evidence="1" id="KW-1133">Transmembrane helix</keyword>
<proteinExistence type="predicted"/>
<sequence length="72" mass="8189">MIFIMNEYIIIAIPLLLGIVGFVCLLLGLFGYHPKKIRIHLTISGICFFLLFAYLIIGYIYLAPPSLLLNLF</sequence>